<evidence type="ECO:0000256" key="1">
    <source>
        <dbReference type="SAM" id="Phobius"/>
    </source>
</evidence>
<dbReference type="Proteomes" id="UP000007488">
    <property type="component" value="Chromosome"/>
</dbReference>
<dbReference type="RefSeq" id="WP_013623601.1">
    <property type="nucleotide sequence ID" value="NC_015172.1"/>
</dbReference>
<dbReference type="AlphaFoldDB" id="F0SXI4"/>
<dbReference type="EMBL" id="CP002547">
    <property type="protein sequence ID" value="ADY54730.1"/>
    <property type="molecule type" value="Genomic_DNA"/>
</dbReference>
<dbReference type="STRING" id="645991.Sgly_0364"/>
<dbReference type="eggNOG" id="ENOG5033AJU">
    <property type="taxonomic scope" value="Bacteria"/>
</dbReference>
<evidence type="ECO:0000313" key="2">
    <source>
        <dbReference type="EMBL" id="ADY54730.1"/>
    </source>
</evidence>
<feature type="transmembrane region" description="Helical" evidence="1">
    <location>
        <begin position="50"/>
        <end position="67"/>
    </location>
</feature>
<sequence>MKWFSQKWSQSYTHRIVTILIFNSVAWVWCSYYLAYIGKEEIAESLSEKVVINLIAVFLGYAVKALFENISKNTDWPAQNTTEAQREEKY</sequence>
<reference evidence="2 3" key="1">
    <citation type="journal article" date="2011" name="Stand. Genomic Sci.">
        <title>Complete genome sequence of Syntrophobotulus glycolicus type strain (FlGlyR).</title>
        <authorList>
            <person name="Han C."/>
            <person name="Mwirichia R."/>
            <person name="Chertkov O."/>
            <person name="Held B."/>
            <person name="Lapidus A."/>
            <person name="Nolan M."/>
            <person name="Lucas S."/>
            <person name="Hammon N."/>
            <person name="Deshpande S."/>
            <person name="Cheng J.F."/>
            <person name="Tapia R."/>
            <person name="Goodwin L."/>
            <person name="Pitluck S."/>
            <person name="Huntemann M."/>
            <person name="Liolios K."/>
            <person name="Ivanova N."/>
            <person name="Pagani I."/>
            <person name="Mavromatis K."/>
            <person name="Ovchinikova G."/>
            <person name="Pati A."/>
            <person name="Chen A."/>
            <person name="Palaniappan K."/>
            <person name="Land M."/>
            <person name="Hauser L."/>
            <person name="Brambilla E.M."/>
            <person name="Rohde M."/>
            <person name="Spring S."/>
            <person name="Sikorski J."/>
            <person name="Goker M."/>
            <person name="Woyke T."/>
            <person name="Bristow J."/>
            <person name="Eisen J.A."/>
            <person name="Markowitz V."/>
            <person name="Hugenholtz P."/>
            <person name="Kyrpides N.C."/>
            <person name="Klenk H.P."/>
            <person name="Detter J.C."/>
        </authorList>
    </citation>
    <scope>NUCLEOTIDE SEQUENCE [LARGE SCALE GENOMIC DNA]</scope>
    <source>
        <strain evidence="3">DSM 8271 / FlGlyR</strain>
    </source>
</reference>
<gene>
    <name evidence="2" type="ordered locus">Sgly_0364</name>
</gene>
<feature type="transmembrane region" description="Helical" evidence="1">
    <location>
        <begin position="12"/>
        <end position="38"/>
    </location>
</feature>
<protein>
    <submittedName>
        <fullName evidence="2">Uncharacterized protein</fullName>
    </submittedName>
</protein>
<name>F0SXI4_SYNGF</name>
<keyword evidence="1" id="KW-0472">Membrane</keyword>
<accession>F0SXI4</accession>
<keyword evidence="1" id="KW-1133">Transmembrane helix</keyword>
<reference evidence="3" key="2">
    <citation type="submission" date="2011-02" db="EMBL/GenBank/DDBJ databases">
        <title>The complete genome of Syntrophobotulus glycolicus DSM 8271.</title>
        <authorList>
            <person name="Lucas S."/>
            <person name="Copeland A."/>
            <person name="Lapidus A."/>
            <person name="Bruce D."/>
            <person name="Goodwin L."/>
            <person name="Pitluck S."/>
            <person name="Kyrpides N."/>
            <person name="Mavromatis K."/>
            <person name="Pagani I."/>
            <person name="Ivanova N."/>
            <person name="Mikhailova N."/>
            <person name="Chertkov O."/>
            <person name="Held B."/>
            <person name="Detter J.C."/>
            <person name="Tapia R."/>
            <person name="Han C."/>
            <person name="Land M."/>
            <person name="Hauser L."/>
            <person name="Markowitz V."/>
            <person name="Cheng J.-F."/>
            <person name="Hugenholtz P."/>
            <person name="Woyke T."/>
            <person name="Wu D."/>
            <person name="Spring S."/>
            <person name="Schroeder M."/>
            <person name="Brambilla E."/>
            <person name="Klenk H.-P."/>
            <person name="Eisen J.A."/>
        </authorList>
    </citation>
    <scope>NUCLEOTIDE SEQUENCE [LARGE SCALE GENOMIC DNA]</scope>
    <source>
        <strain evidence="3">DSM 8271 / FlGlyR</strain>
    </source>
</reference>
<dbReference type="HOGENOM" id="CLU_2439726_0_0_9"/>
<proteinExistence type="predicted"/>
<organism evidence="2 3">
    <name type="scientific">Syntrophobotulus glycolicus (strain DSM 8271 / FlGlyR)</name>
    <dbReference type="NCBI Taxonomy" id="645991"/>
    <lineage>
        <taxon>Bacteria</taxon>
        <taxon>Bacillati</taxon>
        <taxon>Bacillota</taxon>
        <taxon>Clostridia</taxon>
        <taxon>Eubacteriales</taxon>
        <taxon>Desulfitobacteriaceae</taxon>
        <taxon>Syntrophobotulus</taxon>
    </lineage>
</organism>
<keyword evidence="3" id="KW-1185">Reference proteome</keyword>
<dbReference type="KEGG" id="sgy:Sgly_0364"/>
<keyword evidence="1" id="KW-0812">Transmembrane</keyword>
<evidence type="ECO:0000313" key="3">
    <source>
        <dbReference type="Proteomes" id="UP000007488"/>
    </source>
</evidence>